<evidence type="ECO:0000313" key="4">
    <source>
        <dbReference type="EMBL" id="PPS94820.1"/>
    </source>
</evidence>
<dbReference type="InterPro" id="IPR043141">
    <property type="entry name" value="Ribosomal_uL10-like_sf"/>
</dbReference>
<dbReference type="VEuPathDB" id="CryptoDB:CHUDEA7_1600"/>
<dbReference type="GO" id="GO:0005730">
    <property type="term" value="C:nucleolus"/>
    <property type="evidence" value="ECO:0007669"/>
    <property type="project" value="UniProtKB-SubCell"/>
</dbReference>
<dbReference type="InterPro" id="IPR043164">
    <property type="entry name" value="Ribosomal_uL10-like_insert_sf"/>
</dbReference>
<dbReference type="Proteomes" id="UP001429100">
    <property type="component" value="Unassembled WGS sequence"/>
</dbReference>
<dbReference type="GO" id="GO:0006364">
    <property type="term" value="P:rRNA processing"/>
    <property type="evidence" value="ECO:0007669"/>
    <property type="project" value="TreeGrafter"/>
</dbReference>
<proteinExistence type="inferred from homology"/>
<dbReference type="Gene3D" id="3.30.70.1730">
    <property type="match status" value="1"/>
</dbReference>
<dbReference type="AlphaFoldDB" id="A0A0S4TI95"/>
<organism evidence="3">
    <name type="scientific">Cryptosporidium hominis</name>
    <dbReference type="NCBI Taxonomy" id="237895"/>
    <lineage>
        <taxon>Eukaryota</taxon>
        <taxon>Sar</taxon>
        <taxon>Alveolata</taxon>
        <taxon>Apicomplexa</taxon>
        <taxon>Conoidasida</taxon>
        <taxon>Coccidia</taxon>
        <taxon>Eucoccidiorida</taxon>
        <taxon>Eimeriorina</taxon>
        <taxon>Cryptosporidiidae</taxon>
        <taxon>Cryptosporidium</taxon>
    </lineage>
</organism>
<comment type="subunit">
    <text evidence="2">Associates with the pre-60S ribosomal particle.</text>
</comment>
<dbReference type="EMBL" id="JTAI01000004">
    <property type="protein sequence ID" value="PPS94820.1"/>
    <property type="molecule type" value="Genomic_DNA"/>
</dbReference>
<comment type="similarity">
    <text evidence="1 2">Belongs to the universal ribosomal protein uL10 family.</text>
</comment>
<dbReference type="EMBL" id="LN877953">
    <property type="protein sequence ID" value="CUV07142.1"/>
    <property type="molecule type" value="Genomic_DNA"/>
</dbReference>
<dbReference type="GO" id="GO:0030687">
    <property type="term" value="C:preribosome, large subunit precursor"/>
    <property type="evidence" value="ECO:0007669"/>
    <property type="project" value="TreeGrafter"/>
</dbReference>
<reference evidence="4 5" key="1">
    <citation type="submission" date="2014-11" db="EMBL/GenBank/DDBJ databases">
        <title>Comparative genomic analysis of Cryptosporidium hominis reveals occurrence of genetic recombination in virulent subtypes.</title>
        <authorList>
            <person name="Guo Y."/>
            <person name="Tang K."/>
            <person name="Frace M."/>
            <person name="Li N."/>
            <person name="Roellig D.M."/>
            <person name="Sammons S."/>
            <person name="Knipe K."/>
            <person name="Rowe L."/>
            <person name="Feng Y."/>
            <person name="Xiao L."/>
        </authorList>
    </citation>
    <scope>NUCLEOTIDE SEQUENCE [LARGE SCALE GENOMIC DNA]</scope>
    <source>
        <strain evidence="4">30976</strain>
    </source>
</reference>
<accession>A0A0S4TI95</accession>
<name>A0A0S4TI95_CRYHO</name>
<dbReference type="Pfam" id="PF00466">
    <property type="entry name" value="Ribosomal_L10"/>
    <property type="match status" value="1"/>
</dbReference>
<evidence type="ECO:0000256" key="1">
    <source>
        <dbReference type="ARBA" id="ARBA00008889"/>
    </source>
</evidence>
<reference evidence="4 5" key="3">
    <citation type="submission" date="2017-10" db="EMBL/GenBank/DDBJ databases">
        <title>Consistent, comparative and evidence-based genome annotation and re-annotation for the closely-related species, Cryptosporidium parvum, C. hominis and C. tyzzeri.</title>
        <authorList>
            <person name="Baptista R.P."/>
            <person name="Li Y."/>
            <person name="Sateriale A."/>
            <person name="Striepen B."/>
            <person name="Kissinger J.C."/>
        </authorList>
    </citation>
    <scope>NUCLEOTIDE SEQUENCE [LARGE SCALE GENOMIC DNA]</scope>
    <source>
        <strain evidence="4">30976</strain>
    </source>
</reference>
<dbReference type="OrthoDB" id="10262308at2759"/>
<sequence>MAKSKRVKKVLMTKDLKKKRKDKSEIIENVHEYIGKFKFIYVVKLKNQRNAALKQLRVRLEPGKLLVGKNKLLQVAFGADSDSESAKNAHKISSFLRGERGLIFTDLAPSNLNKVLEESSTMEFGREGSLSDITCVVEPNTELECLYKNAEFYMRKQFPQLKPTLFGSDQGKVIICEKGNPLNKYQYLLLKHLEIPSVKFEIKPIACLHNEELTHFENADME</sequence>
<evidence type="ECO:0000313" key="3">
    <source>
        <dbReference type="EMBL" id="CUV07142.1"/>
    </source>
</evidence>
<keyword evidence="2" id="KW-0690">Ribosome biogenesis</keyword>
<keyword evidence="4" id="KW-0687">Ribonucleoprotein</keyword>
<reference evidence="3" key="2">
    <citation type="submission" date="2015-08" db="EMBL/GenBank/DDBJ databases">
        <authorList>
            <person name="Babu N.S."/>
            <person name="Beckwith C.J."/>
            <person name="Beseler K.G."/>
            <person name="Brison A."/>
            <person name="Carone J.V."/>
            <person name="Caskin T.P."/>
            <person name="Diamond M."/>
            <person name="Durham M.E."/>
            <person name="Foxe J.M."/>
            <person name="Go M."/>
            <person name="Henderson B.A."/>
            <person name="Jones I.B."/>
            <person name="McGettigan J.A."/>
            <person name="Micheletti S.J."/>
            <person name="Nasrallah M.E."/>
            <person name="Ortiz D."/>
            <person name="Piller C.R."/>
            <person name="Privatt S.R."/>
            <person name="Schneider S.L."/>
            <person name="Sharp S."/>
            <person name="Smith T.C."/>
            <person name="Stanton J.D."/>
            <person name="Ullery H.E."/>
            <person name="Wilson R.J."/>
            <person name="Serrano M.G."/>
            <person name="Buck G."/>
            <person name="Lee V."/>
            <person name="Wang Y."/>
            <person name="Carvalho R."/>
            <person name="Voegtly L."/>
            <person name="Shi R."/>
            <person name="Duckworth R."/>
            <person name="Johnson A."/>
            <person name="Loviza R."/>
            <person name="Walstead R."/>
            <person name="Shah Z."/>
            <person name="Kiflezghi M."/>
            <person name="Wade K."/>
            <person name="Ball S.L."/>
            <person name="Bradley K.W."/>
            <person name="Asai D.J."/>
            <person name="Bowman C.A."/>
            <person name="Russell D.A."/>
            <person name="Pope W.H."/>
            <person name="Jacobs-Sera D."/>
            <person name="Hendrix R.W."/>
            <person name="Hatfull G.F."/>
        </authorList>
    </citation>
    <scope>NUCLEOTIDE SEQUENCE [LARGE SCALE GENOMIC DNA]</scope>
</reference>
<dbReference type="CDD" id="cd05796">
    <property type="entry name" value="Ribosomal_P0_like"/>
    <property type="match status" value="1"/>
</dbReference>
<dbReference type="Proteomes" id="UP000199752">
    <property type="component" value="Chromosome 7"/>
</dbReference>
<dbReference type="InterPro" id="IPR051742">
    <property type="entry name" value="Ribosome_Assembly_uL10"/>
</dbReference>
<keyword evidence="5" id="KW-1185">Reference proteome</keyword>
<dbReference type="GO" id="GO:0005737">
    <property type="term" value="C:cytoplasm"/>
    <property type="evidence" value="ECO:0007669"/>
    <property type="project" value="UniProtKB-SubCell"/>
</dbReference>
<protein>
    <recommendedName>
        <fullName evidence="2">Ribosome assembly factor mrt4</fullName>
    </recommendedName>
</protein>
<dbReference type="SUPFAM" id="SSF160369">
    <property type="entry name" value="Ribosomal protein L10-like"/>
    <property type="match status" value="1"/>
</dbReference>
<dbReference type="GO" id="GO:0000027">
    <property type="term" value="P:ribosomal large subunit assembly"/>
    <property type="evidence" value="ECO:0007669"/>
    <property type="project" value="InterPro"/>
</dbReference>
<dbReference type="GO" id="GO:0005840">
    <property type="term" value="C:ribosome"/>
    <property type="evidence" value="ECO:0007669"/>
    <property type="project" value="UniProtKB-KW"/>
</dbReference>
<dbReference type="VEuPathDB" id="CryptoDB:GY17_00001951"/>
<keyword evidence="4" id="KW-0689">Ribosomal protein</keyword>
<dbReference type="VEuPathDB" id="CryptoDB:Chro.70189"/>
<dbReference type="VEuPathDB" id="CryptoDB:ChTU502y2012_407g0795"/>
<keyword evidence="2" id="KW-0963">Cytoplasm</keyword>
<evidence type="ECO:0000256" key="2">
    <source>
        <dbReference type="RuleBase" id="RU364039"/>
    </source>
</evidence>
<keyword evidence="2" id="KW-0539">Nucleus</keyword>
<dbReference type="InterPro" id="IPR033867">
    <property type="entry name" value="Mrt4"/>
</dbReference>
<dbReference type="PANTHER" id="PTHR45841:SF1">
    <property type="entry name" value="MRNA TURNOVER PROTEIN 4 HOMOLOG"/>
    <property type="match status" value="1"/>
</dbReference>
<comment type="function">
    <text evidence="2">Component of the ribosome assembly machinery. Nuclear paralog of the ribosomal protein P0, it binds pre-60S subunits at an early stage of assembly in the nucleolus, and is replaced by P0 in cytoplasmic pre-60S subunits and mature 80S ribosomes.</text>
</comment>
<gene>
    <name evidence="3" type="ORF">CHUDEA7_1600</name>
    <name evidence="4" type="ORF">GY17_00001951</name>
</gene>
<dbReference type="GO" id="GO:0000956">
    <property type="term" value="P:nuclear-transcribed mRNA catabolic process"/>
    <property type="evidence" value="ECO:0007669"/>
    <property type="project" value="TreeGrafter"/>
</dbReference>
<evidence type="ECO:0000313" key="5">
    <source>
        <dbReference type="Proteomes" id="UP001429100"/>
    </source>
</evidence>
<dbReference type="InterPro" id="IPR001790">
    <property type="entry name" value="Ribosomal_uL10"/>
</dbReference>
<dbReference type="Gene3D" id="3.90.105.20">
    <property type="match status" value="1"/>
</dbReference>
<dbReference type="PANTHER" id="PTHR45841">
    <property type="entry name" value="MRNA TURNOVER PROTEIN 4 MRTO4"/>
    <property type="match status" value="1"/>
</dbReference>
<dbReference type="GO" id="GO:0003723">
    <property type="term" value="F:RNA binding"/>
    <property type="evidence" value="ECO:0007669"/>
    <property type="project" value="TreeGrafter"/>
</dbReference>
<comment type="subcellular location">
    <subcellularLocation>
        <location evidence="2">Cytoplasm</location>
    </subcellularLocation>
    <subcellularLocation>
        <location evidence="2">Nucleus</location>
        <location evidence="2">Nucleolus</location>
    </subcellularLocation>
</comment>